<sequence>MLTPLQSAQSTAAVSAMQSIVETLEERRREDAEKASGRKDDDVLKQQQAHLRADSAAQQANARINEHFFGSNARGADTVAKLVSRFSDLLGVSQQDGETNRQFAQRLLDQLTLVDAIRLPAQGSELKVTVASLGTTMTAVKEAMSGPSDDAAANLVARLALAAGVTQGEDESDADFGQRLSNLLTRQRSQLPADIDALEEKSGLADLGLKARDLVAAIANPYGEEAQRVKDALADKAKEEKALTPEMRKVIARLEDTAKPKSIEDLKLERTQRDPTRVEDAETRKEREATIQALEAGEKLEDVQDLQEAVGTAHEKAVKAEAKGESDGKTADALDTIQLLASGAEAAQRTGKTPEKTSESTLGHVDAPAETTGEAVRNLDAASSAEQAEREDAKKEIFALRVDDNGIYDLITRQLAG</sequence>
<evidence type="ECO:0000256" key="1">
    <source>
        <dbReference type="SAM" id="MobiDB-lite"/>
    </source>
</evidence>
<gene>
    <name evidence="2" type="ORF">HNQ66_003254</name>
</gene>
<dbReference type="RefSeq" id="WP_184145201.1">
    <property type="nucleotide sequence ID" value="NZ_JACHIK010000011.1"/>
</dbReference>
<reference evidence="2 3" key="1">
    <citation type="submission" date="2020-08" db="EMBL/GenBank/DDBJ databases">
        <title>Genomic Encyclopedia of Type Strains, Phase IV (KMG-IV): sequencing the most valuable type-strain genomes for metagenomic binning, comparative biology and taxonomic classification.</title>
        <authorList>
            <person name="Goeker M."/>
        </authorList>
    </citation>
    <scope>NUCLEOTIDE SEQUENCE [LARGE SCALE GENOMIC DNA]</scope>
    <source>
        <strain evidence="2 3">DSM 21319</strain>
    </source>
</reference>
<proteinExistence type="predicted"/>
<dbReference type="Proteomes" id="UP000535406">
    <property type="component" value="Unassembled WGS sequence"/>
</dbReference>
<protein>
    <submittedName>
        <fullName evidence="2">Uncharacterized protein</fullName>
    </submittedName>
</protein>
<accession>A0A7W7YWZ2</accession>
<dbReference type="EMBL" id="JACHIK010000011">
    <property type="protein sequence ID" value="MBB5043843.1"/>
    <property type="molecule type" value="Genomic_DNA"/>
</dbReference>
<evidence type="ECO:0000313" key="3">
    <source>
        <dbReference type="Proteomes" id="UP000535406"/>
    </source>
</evidence>
<evidence type="ECO:0000313" key="2">
    <source>
        <dbReference type="EMBL" id="MBB5043843.1"/>
    </source>
</evidence>
<feature type="region of interest" description="Disordered" evidence="1">
    <location>
        <begin position="345"/>
        <end position="373"/>
    </location>
</feature>
<feature type="region of interest" description="Disordered" evidence="1">
    <location>
        <begin position="24"/>
        <end position="43"/>
    </location>
</feature>
<comment type="caution">
    <text evidence="2">The sequence shown here is derived from an EMBL/GenBank/DDBJ whole genome shotgun (WGS) entry which is preliminary data.</text>
</comment>
<dbReference type="AlphaFoldDB" id="A0A7W7YWZ2"/>
<organism evidence="2 3">
    <name type="scientific">Shinella fusca</name>
    <dbReference type="NCBI Taxonomy" id="544480"/>
    <lineage>
        <taxon>Bacteria</taxon>
        <taxon>Pseudomonadati</taxon>
        <taxon>Pseudomonadota</taxon>
        <taxon>Alphaproteobacteria</taxon>
        <taxon>Hyphomicrobiales</taxon>
        <taxon>Rhizobiaceae</taxon>
        <taxon>Shinella</taxon>
    </lineage>
</organism>
<name>A0A7W7YWZ2_9HYPH</name>
<keyword evidence="3" id="KW-1185">Reference proteome</keyword>